<name>A0A219B3M4_9SPHN</name>
<proteinExistence type="predicted"/>
<evidence type="ECO:0000313" key="3">
    <source>
        <dbReference type="EMBL" id="OWV32429.1"/>
    </source>
</evidence>
<gene>
    <name evidence="3" type="ORF">B5C34_02480</name>
</gene>
<dbReference type="Pfam" id="PF01266">
    <property type="entry name" value="DAO"/>
    <property type="match status" value="1"/>
</dbReference>
<dbReference type="Proteomes" id="UP000198462">
    <property type="component" value="Unassembled WGS sequence"/>
</dbReference>
<sequence length="355" mass="38153">MAGISLAALLAPERSVVVLEREAHPAMHATGRSAAFYAETYGGPGVQPLTTASRDLLFSPPPEFSEQPLVSDRGALHVARQGKEAFLDALSTDFDGTGVRIETLTAAETEAKAPLLRADWRRQSLWEPGCRDIDVAGLHAAYLRQARRAGAQILTEAELESASFLENWQIETRRGRVQADLLVNAGGAWADHVAAACGVSPIGLQPLRRTMVVADLDRPVADDWPLTVDAEGGFYYKPDAGRLWISPHDEVPAPAGDAQPEEIDIAVAVDRFESAADAHVARIERSWAGLRTFAPDRLPVYGFEAADNPFFWCAGQGGFGIQTAPAAADLCAALILGRPVPHGLNAGTYAARRFR</sequence>
<dbReference type="PANTHER" id="PTHR13847">
    <property type="entry name" value="SARCOSINE DEHYDROGENASE-RELATED"/>
    <property type="match status" value="1"/>
</dbReference>
<feature type="domain" description="FAD dependent oxidoreductase" evidence="2">
    <location>
        <begin position="2"/>
        <end position="334"/>
    </location>
</feature>
<dbReference type="GO" id="GO:0005737">
    <property type="term" value="C:cytoplasm"/>
    <property type="evidence" value="ECO:0007669"/>
    <property type="project" value="TreeGrafter"/>
</dbReference>
<evidence type="ECO:0000256" key="1">
    <source>
        <dbReference type="ARBA" id="ARBA00023002"/>
    </source>
</evidence>
<comment type="caution">
    <text evidence="3">The sequence shown here is derived from an EMBL/GenBank/DDBJ whole genome shotgun (WGS) entry which is preliminary data.</text>
</comment>
<dbReference type="InterPro" id="IPR006076">
    <property type="entry name" value="FAD-dep_OxRdtase"/>
</dbReference>
<dbReference type="OrthoDB" id="7421214at2"/>
<organism evidence="3 4">
    <name type="scientific">Pacificimonas flava</name>
    <dbReference type="NCBI Taxonomy" id="1234595"/>
    <lineage>
        <taxon>Bacteria</taxon>
        <taxon>Pseudomonadati</taxon>
        <taxon>Pseudomonadota</taxon>
        <taxon>Alphaproteobacteria</taxon>
        <taxon>Sphingomonadales</taxon>
        <taxon>Sphingosinicellaceae</taxon>
        <taxon>Pacificimonas</taxon>
    </lineage>
</organism>
<dbReference type="Gene3D" id="3.30.9.10">
    <property type="entry name" value="D-Amino Acid Oxidase, subunit A, domain 2"/>
    <property type="match status" value="1"/>
</dbReference>
<accession>A0A219B3M4</accession>
<evidence type="ECO:0000313" key="4">
    <source>
        <dbReference type="Proteomes" id="UP000198462"/>
    </source>
</evidence>
<protein>
    <submittedName>
        <fullName evidence="3">FAD-dependent oxidoreductase</fullName>
    </submittedName>
</protein>
<keyword evidence="4" id="KW-1185">Reference proteome</keyword>
<dbReference type="Gene3D" id="3.50.50.60">
    <property type="entry name" value="FAD/NAD(P)-binding domain"/>
    <property type="match status" value="1"/>
</dbReference>
<dbReference type="AlphaFoldDB" id="A0A219B3M4"/>
<dbReference type="SUPFAM" id="SSF51905">
    <property type="entry name" value="FAD/NAD(P)-binding domain"/>
    <property type="match status" value="1"/>
</dbReference>
<dbReference type="InterPro" id="IPR036188">
    <property type="entry name" value="FAD/NAD-bd_sf"/>
</dbReference>
<dbReference type="EMBL" id="NFZT01000001">
    <property type="protein sequence ID" value="OWV32429.1"/>
    <property type="molecule type" value="Genomic_DNA"/>
</dbReference>
<dbReference type="PANTHER" id="PTHR13847:SF287">
    <property type="entry name" value="FAD-DEPENDENT OXIDOREDUCTASE DOMAIN-CONTAINING PROTEIN 1"/>
    <property type="match status" value="1"/>
</dbReference>
<keyword evidence="1" id="KW-0560">Oxidoreductase</keyword>
<dbReference type="GO" id="GO:0016491">
    <property type="term" value="F:oxidoreductase activity"/>
    <property type="evidence" value="ECO:0007669"/>
    <property type="project" value="UniProtKB-KW"/>
</dbReference>
<evidence type="ECO:0000259" key="2">
    <source>
        <dbReference type="Pfam" id="PF01266"/>
    </source>
</evidence>
<reference evidence="4" key="1">
    <citation type="submission" date="2017-05" db="EMBL/GenBank/DDBJ databases">
        <authorList>
            <person name="Lin X."/>
        </authorList>
    </citation>
    <scope>NUCLEOTIDE SEQUENCE [LARGE SCALE GENOMIC DNA]</scope>
    <source>
        <strain evidence="4">JLT2012</strain>
    </source>
</reference>